<keyword evidence="3 5" id="KW-1133">Transmembrane helix</keyword>
<evidence type="ECO:0000256" key="5">
    <source>
        <dbReference type="SAM" id="Phobius"/>
    </source>
</evidence>
<reference evidence="7 8" key="1">
    <citation type="submission" date="2017-07" db="EMBL/GenBank/DDBJ databases">
        <title>Draft Genome Sequences of Select Purple Nonsulfur Bacteria.</title>
        <authorList>
            <person name="Lasarre B."/>
            <person name="Mckinlay J.B."/>
        </authorList>
    </citation>
    <scope>NUCLEOTIDE SEQUENCE [LARGE SCALE GENOMIC DNA]</scope>
    <source>
        <strain evidence="7 8">DSM 5909</strain>
    </source>
</reference>
<keyword evidence="2 5" id="KW-0812">Transmembrane</keyword>
<proteinExistence type="predicted"/>
<dbReference type="AlphaFoldDB" id="A0A327LAT3"/>
<dbReference type="PANTHER" id="PTHR21016:SF25">
    <property type="entry name" value="TM2 DOMAIN-CONTAINING PROTEIN DDB_G0277895-RELATED"/>
    <property type="match status" value="1"/>
</dbReference>
<dbReference type="PANTHER" id="PTHR21016">
    <property type="entry name" value="BETA-AMYLOID BINDING PROTEIN-RELATED"/>
    <property type="match status" value="1"/>
</dbReference>
<dbReference type="InterPro" id="IPR050932">
    <property type="entry name" value="TM2D1-3-like"/>
</dbReference>
<protein>
    <recommendedName>
        <fullName evidence="6">TM2 domain-containing protein</fullName>
    </recommendedName>
</protein>
<feature type="transmembrane region" description="Helical" evidence="5">
    <location>
        <begin position="35"/>
        <end position="54"/>
    </location>
</feature>
<dbReference type="Proteomes" id="UP000249130">
    <property type="component" value="Unassembled WGS sequence"/>
</dbReference>
<feature type="domain" description="TM2" evidence="6">
    <location>
        <begin position="30"/>
        <end position="85"/>
    </location>
</feature>
<accession>A0A327LAT3</accession>
<keyword evidence="8" id="KW-1185">Reference proteome</keyword>
<dbReference type="InterPro" id="IPR007829">
    <property type="entry name" value="TM2"/>
</dbReference>
<evidence type="ECO:0000256" key="3">
    <source>
        <dbReference type="ARBA" id="ARBA00022989"/>
    </source>
</evidence>
<dbReference type="EMBL" id="NPEX01000032">
    <property type="protein sequence ID" value="RAI44838.1"/>
    <property type="molecule type" value="Genomic_DNA"/>
</dbReference>
<sequence>MSNVPSAPPVAAAPAGLSNDARAIMMFEANKKTALIAYLLWFFLGMFGGHNFYLKRTGVAIAQLVLTLTVFGAIVSGVWILIDAFLIPGWIRQQNMLLAAQLGA</sequence>
<keyword evidence="4 5" id="KW-0472">Membrane</keyword>
<name>A0A327LAT3_9BRAD</name>
<gene>
    <name evidence="7" type="ORF">CH341_07065</name>
</gene>
<comment type="subcellular location">
    <subcellularLocation>
        <location evidence="1">Membrane</location>
        <topology evidence="1">Multi-pass membrane protein</topology>
    </subcellularLocation>
</comment>
<evidence type="ECO:0000256" key="1">
    <source>
        <dbReference type="ARBA" id="ARBA00004141"/>
    </source>
</evidence>
<dbReference type="GO" id="GO:0016020">
    <property type="term" value="C:membrane"/>
    <property type="evidence" value="ECO:0007669"/>
    <property type="project" value="UniProtKB-SubCell"/>
</dbReference>
<dbReference type="Pfam" id="PF05154">
    <property type="entry name" value="TM2"/>
    <property type="match status" value="1"/>
</dbReference>
<dbReference type="RefSeq" id="WP_111418331.1">
    <property type="nucleotide sequence ID" value="NZ_NPEX01000032.1"/>
</dbReference>
<organism evidence="7 8">
    <name type="scientific">Rhodoplanes roseus</name>
    <dbReference type="NCBI Taxonomy" id="29409"/>
    <lineage>
        <taxon>Bacteria</taxon>
        <taxon>Pseudomonadati</taxon>
        <taxon>Pseudomonadota</taxon>
        <taxon>Alphaproteobacteria</taxon>
        <taxon>Hyphomicrobiales</taxon>
        <taxon>Nitrobacteraceae</taxon>
        <taxon>Rhodoplanes</taxon>
    </lineage>
</organism>
<comment type="caution">
    <text evidence="7">The sequence shown here is derived from an EMBL/GenBank/DDBJ whole genome shotgun (WGS) entry which is preliminary data.</text>
</comment>
<feature type="transmembrane region" description="Helical" evidence="5">
    <location>
        <begin position="60"/>
        <end position="87"/>
    </location>
</feature>
<evidence type="ECO:0000256" key="4">
    <source>
        <dbReference type="ARBA" id="ARBA00023136"/>
    </source>
</evidence>
<evidence type="ECO:0000256" key="2">
    <source>
        <dbReference type="ARBA" id="ARBA00022692"/>
    </source>
</evidence>
<evidence type="ECO:0000313" key="8">
    <source>
        <dbReference type="Proteomes" id="UP000249130"/>
    </source>
</evidence>
<dbReference type="OrthoDB" id="2004788at2"/>
<evidence type="ECO:0000313" key="7">
    <source>
        <dbReference type="EMBL" id="RAI44838.1"/>
    </source>
</evidence>
<evidence type="ECO:0000259" key="6">
    <source>
        <dbReference type="Pfam" id="PF05154"/>
    </source>
</evidence>